<name>A0A9J5XFI3_SOLCO</name>
<gene>
    <name evidence="1" type="ORF">H5410_046833</name>
</gene>
<evidence type="ECO:0000313" key="2">
    <source>
        <dbReference type="Proteomes" id="UP000824120"/>
    </source>
</evidence>
<protein>
    <recommendedName>
        <fullName evidence="3">Retrotransposon gag domain-containing protein</fullName>
    </recommendedName>
</protein>
<reference evidence="1 2" key="1">
    <citation type="submission" date="2020-09" db="EMBL/GenBank/DDBJ databases">
        <title>De no assembly of potato wild relative species, Solanum commersonii.</title>
        <authorList>
            <person name="Cho K."/>
        </authorList>
    </citation>
    <scope>NUCLEOTIDE SEQUENCE [LARGE SCALE GENOMIC DNA]</scope>
    <source>
        <strain evidence="1">LZ3.2</strain>
        <tissue evidence="1">Leaf</tissue>
    </source>
</reference>
<organism evidence="1 2">
    <name type="scientific">Solanum commersonii</name>
    <name type="common">Commerson's wild potato</name>
    <name type="synonym">Commerson's nightshade</name>
    <dbReference type="NCBI Taxonomy" id="4109"/>
    <lineage>
        <taxon>Eukaryota</taxon>
        <taxon>Viridiplantae</taxon>
        <taxon>Streptophyta</taxon>
        <taxon>Embryophyta</taxon>
        <taxon>Tracheophyta</taxon>
        <taxon>Spermatophyta</taxon>
        <taxon>Magnoliopsida</taxon>
        <taxon>eudicotyledons</taxon>
        <taxon>Gunneridae</taxon>
        <taxon>Pentapetalae</taxon>
        <taxon>asterids</taxon>
        <taxon>lamiids</taxon>
        <taxon>Solanales</taxon>
        <taxon>Solanaceae</taxon>
        <taxon>Solanoideae</taxon>
        <taxon>Solaneae</taxon>
        <taxon>Solanum</taxon>
    </lineage>
</organism>
<keyword evidence="2" id="KW-1185">Reference proteome</keyword>
<sequence length="193" mass="21591">MEEEEKLKFLVDSIDGVKESFSREISEMQYMLKEVFQKRDLEVPEGRLAKLRQTTTVAEYQSRLEEVSNETMHFPDQVSKICAAKDHSTQLVGIADALGYPRYGVASRNCSVIRRLLPFIANLIFSFKAQHTGTLGEQFIKDVPNSATEDSTVNAHKTSQFTHARINCALKVSSCDSPLSKNLKLTTLASNAS</sequence>
<comment type="caution">
    <text evidence="1">The sequence shown here is derived from an EMBL/GenBank/DDBJ whole genome shotgun (WGS) entry which is preliminary data.</text>
</comment>
<evidence type="ECO:0000313" key="1">
    <source>
        <dbReference type="EMBL" id="KAG5586399.1"/>
    </source>
</evidence>
<dbReference type="EMBL" id="JACXVP010000009">
    <property type="protein sequence ID" value="KAG5586399.1"/>
    <property type="molecule type" value="Genomic_DNA"/>
</dbReference>
<proteinExistence type="predicted"/>
<accession>A0A9J5XFI3</accession>
<dbReference type="OrthoDB" id="2013610at2759"/>
<evidence type="ECO:0008006" key="3">
    <source>
        <dbReference type="Google" id="ProtNLM"/>
    </source>
</evidence>
<dbReference type="Proteomes" id="UP000824120">
    <property type="component" value="Chromosome 9"/>
</dbReference>
<dbReference type="AlphaFoldDB" id="A0A9J5XFI3"/>